<dbReference type="CDD" id="cd01026">
    <property type="entry name" value="TOPRIM_OLD"/>
    <property type="match status" value="1"/>
</dbReference>
<dbReference type="InterPro" id="IPR003959">
    <property type="entry name" value="ATPase_AAA_core"/>
</dbReference>
<dbReference type="eggNOG" id="COG1196">
    <property type="taxonomic scope" value="Bacteria"/>
</dbReference>
<dbReference type="KEGG" id="csg:Cylst_2133"/>
<dbReference type="SUPFAM" id="SSF52540">
    <property type="entry name" value="P-loop containing nucleoside triphosphate hydrolases"/>
    <property type="match status" value="1"/>
</dbReference>
<dbReference type="PANTHER" id="PTHR43581:SF4">
    <property type="entry name" value="ATP_GTP PHOSPHATASE"/>
    <property type="match status" value="1"/>
</dbReference>
<evidence type="ECO:0000313" key="5">
    <source>
        <dbReference type="EMBL" id="AFZ24370.1"/>
    </source>
</evidence>
<dbReference type="STRING" id="56107.Cylst_2133"/>
<dbReference type="AlphaFoldDB" id="K9WVG0"/>
<dbReference type="RefSeq" id="WP_015207625.1">
    <property type="nucleotide sequence ID" value="NC_019757.1"/>
</dbReference>
<dbReference type="Pfam" id="PF20469">
    <property type="entry name" value="OLD-like_TOPRIM"/>
    <property type="match status" value="1"/>
</dbReference>
<dbReference type="Proteomes" id="UP000010475">
    <property type="component" value="Chromosome"/>
</dbReference>
<dbReference type="InterPro" id="IPR034139">
    <property type="entry name" value="TOPRIM_OLD"/>
</dbReference>
<dbReference type="InterPro" id="IPR027417">
    <property type="entry name" value="P-loop_NTPase"/>
</dbReference>
<gene>
    <name evidence="5" type="ORF">Cylst_2133</name>
</gene>
<dbReference type="Pfam" id="PF13304">
    <property type="entry name" value="AAA_21"/>
    <property type="match status" value="1"/>
</dbReference>
<dbReference type="EMBL" id="CP003642">
    <property type="protein sequence ID" value="AFZ24370.1"/>
    <property type="molecule type" value="Genomic_DNA"/>
</dbReference>
<protein>
    <recommendedName>
        <fullName evidence="7">ATP-dependent endonuclease of the OLD family</fullName>
    </recommendedName>
</protein>
<feature type="domain" description="OLD protein-like TOPRIM" evidence="4">
    <location>
        <begin position="442"/>
        <end position="505"/>
    </location>
</feature>
<evidence type="ECO:0000259" key="2">
    <source>
        <dbReference type="Pfam" id="PF13175"/>
    </source>
</evidence>
<dbReference type="GO" id="GO:0016887">
    <property type="term" value="F:ATP hydrolysis activity"/>
    <property type="evidence" value="ECO:0007669"/>
    <property type="project" value="InterPro"/>
</dbReference>
<dbReference type="Pfam" id="PF13175">
    <property type="entry name" value="AAA_15"/>
    <property type="match status" value="1"/>
</dbReference>
<dbReference type="HOGENOM" id="CLU_025620_1_0_3"/>
<keyword evidence="6" id="KW-1185">Reference proteome</keyword>
<dbReference type="InterPro" id="IPR051396">
    <property type="entry name" value="Bact_Antivir_Def_Nuclease"/>
</dbReference>
<feature type="region of interest" description="Disordered" evidence="1">
    <location>
        <begin position="317"/>
        <end position="339"/>
    </location>
</feature>
<organism evidence="5 6">
    <name type="scientific">Cylindrospermum stagnale PCC 7417</name>
    <dbReference type="NCBI Taxonomy" id="56107"/>
    <lineage>
        <taxon>Bacteria</taxon>
        <taxon>Bacillati</taxon>
        <taxon>Cyanobacteriota</taxon>
        <taxon>Cyanophyceae</taxon>
        <taxon>Nostocales</taxon>
        <taxon>Nostocaceae</taxon>
        <taxon>Cylindrospermum</taxon>
    </lineage>
</organism>
<dbReference type="PATRIC" id="fig|56107.3.peg.2358"/>
<evidence type="ECO:0000259" key="4">
    <source>
        <dbReference type="Pfam" id="PF20469"/>
    </source>
</evidence>
<evidence type="ECO:0000259" key="3">
    <source>
        <dbReference type="Pfam" id="PF13304"/>
    </source>
</evidence>
<dbReference type="InterPro" id="IPR041685">
    <property type="entry name" value="AAA_GajA/Old/RecF-like"/>
</dbReference>
<dbReference type="GO" id="GO:0005524">
    <property type="term" value="F:ATP binding"/>
    <property type="evidence" value="ECO:0007669"/>
    <property type="project" value="InterPro"/>
</dbReference>
<name>K9WVG0_9NOST</name>
<sequence length="698" mass="78830">MKIESITLKGFRCFGDTPKTVKLSDGITALIGANGSGKTALLEGLLRVFGITGKQRTILRTDFYTSPSTPDEDSSTRELYIDIRLTFPELSEDAPVTNPAVPACFRHMVVDQPNGTPFARVRLEAKWVDDRTGGDGDIEQNIYWVLTANELPTDKDKRPCEPTDRGRIQVYYVPAIRDPSSQLISSSGAMIGRLLKAIEWTSETKESIETASARIREVFGKELAINSINQTIASRWKELHNDTFDAEAEFNVASRKFEDIIRKFNIVFSPNEFNGERDLDALSDGQKSLFYFSLVASIFEVESKFINQNIAIKNTKKIDDQENPENTDEDKPSRTGFNSNRIQTPILTIFAFEEPENHLAPYFLSRIIKQVQSIVNEYPAQAILTSHSPAILGRIEPEQIRHFRLDIKSRNAIIKEITLPSQAEEEAKYLREAVKAYPELYFAKFVILGEGDSEQIVLPKLASAMELEVDPAFVAIVPLGGRHVNYFWKLLNDLQIPYATLLDLDIERNGGGWGRIKYALKQLLEIGIDAAYLLKFKVAEGDEQEISHASLETLHTNNEPIDENHPSIKILESFGVFYSAPLDLDMIMLSSFPDAYKAIIDNRSRPRIPDKNNANYNDDMDGVKKAVLGKDANLSTYSEELQELLPWYRYLFLSKSKPSTHLQALCKIDNKDLKQKTPPVLERLLKHTTKEISANKTL</sequence>
<evidence type="ECO:0000313" key="6">
    <source>
        <dbReference type="Proteomes" id="UP000010475"/>
    </source>
</evidence>
<feature type="domain" description="Endonuclease GajA/Old nuclease/RecF-like AAA" evidence="2">
    <location>
        <begin position="1"/>
        <end position="62"/>
    </location>
</feature>
<feature type="domain" description="ATPase AAA-type core" evidence="3">
    <location>
        <begin position="228"/>
        <end position="392"/>
    </location>
</feature>
<dbReference type="Gene3D" id="3.40.50.300">
    <property type="entry name" value="P-loop containing nucleotide triphosphate hydrolases"/>
    <property type="match status" value="1"/>
</dbReference>
<reference evidence="5 6" key="1">
    <citation type="submission" date="2012-06" db="EMBL/GenBank/DDBJ databases">
        <title>Finished chromosome of genome of Cylindrospermum stagnale PCC 7417.</title>
        <authorList>
            <consortium name="US DOE Joint Genome Institute"/>
            <person name="Gugger M."/>
            <person name="Coursin T."/>
            <person name="Rippka R."/>
            <person name="Tandeau De Marsac N."/>
            <person name="Huntemann M."/>
            <person name="Wei C.-L."/>
            <person name="Han J."/>
            <person name="Detter J.C."/>
            <person name="Han C."/>
            <person name="Tapia R."/>
            <person name="Chen A."/>
            <person name="Kyrpides N."/>
            <person name="Mavromatis K."/>
            <person name="Markowitz V."/>
            <person name="Szeto E."/>
            <person name="Ivanova N."/>
            <person name="Pagani I."/>
            <person name="Pati A."/>
            <person name="Goodwin L."/>
            <person name="Nordberg H.P."/>
            <person name="Cantor M.N."/>
            <person name="Hua S.X."/>
            <person name="Woyke T."/>
            <person name="Kerfeld C.A."/>
        </authorList>
    </citation>
    <scope>NUCLEOTIDE SEQUENCE [LARGE SCALE GENOMIC DNA]</scope>
    <source>
        <strain evidence="5 6">PCC 7417</strain>
    </source>
</reference>
<evidence type="ECO:0008006" key="7">
    <source>
        <dbReference type="Google" id="ProtNLM"/>
    </source>
</evidence>
<evidence type="ECO:0000256" key="1">
    <source>
        <dbReference type="SAM" id="MobiDB-lite"/>
    </source>
</evidence>
<dbReference type="eggNOG" id="COG3593">
    <property type="taxonomic scope" value="Bacteria"/>
</dbReference>
<proteinExistence type="predicted"/>
<dbReference type="PANTHER" id="PTHR43581">
    <property type="entry name" value="ATP/GTP PHOSPHATASE"/>
    <property type="match status" value="1"/>
</dbReference>
<accession>K9WVG0</accession>
<dbReference type="OrthoDB" id="9810873at2"/>